<dbReference type="GO" id="GO:0003723">
    <property type="term" value="F:RNA binding"/>
    <property type="evidence" value="ECO:0007669"/>
    <property type="project" value="InterPro"/>
</dbReference>
<evidence type="ECO:0000259" key="1">
    <source>
        <dbReference type="Pfam" id="PF08845"/>
    </source>
</evidence>
<feature type="domain" description="Toxin SymE-like" evidence="1">
    <location>
        <begin position="87"/>
        <end position="139"/>
    </location>
</feature>
<reference evidence="2 4" key="1">
    <citation type="submission" date="2017-12" db="EMBL/GenBank/DDBJ databases">
        <title>Genomic Encyclopedia of Type Strains, Phase III (KMG-III): the genomes of soil and plant-associated and newly described type strains.</title>
        <authorList>
            <person name="Whitman W."/>
        </authorList>
    </citation>
    <scope>NUCLEOTIDE SEQUENCE [LARGE SCALE GENOMIC DNA]</scope>
    <source>
        <strain evidence="2 4">IP-10</strain>
    </source>
</reference>
<dbReference type="EMBL" id="RCCB01000013">
    <property type="protein sequence ID" value="RLJ23970.1"/>
    <property type="molecule type" value="Genomic_DNA"/>
</dbReference>
<reference evidence="3 5" key="2">
    <citation type="submission" date="2018-10" db="EMBL/GenBank/DDBJ databases">
        <title>Genomic Encyclopedia of Archaeal and Bacterial Type Strains, Phase II (KMG-II): from individual species to whole genera.</title>
        <authorList>
            <person name="Goeker M."/>
        </authorList>
    </citation>
    <scope>NUCLEOTIDE SEQUENCE [LARGE SCALE GENOMIC DNA]</scope>
    <source>
        <strain evidence="3 5">DSM 21886</strain>
    </source>
</reference>
<dbReference type="Proteomes" id="UP000233767">
    <property type="component" value="Unassembled WGS sequence"/>
</dbReference>
<dbReference type="GO" id="GO:0016788">
    <property type="term" value="F:hydrolase activity, acting on ester bonds"/>
    <property type="evidence" value="ECO:0007669"/>
    <property type="project" value="InterPro"/>
</dbReference>
<comment type="caution">
    <text evidence="3">The sequence shown here is derived from an EMBL/GenBank/DDBJ whole genome shotgun (WGS) entry which is preliminary data.</text>
</comment>
<sequence length="189" mass="22447">MKFLNYAFFGIKHPETEFIIPQTFPYFTTSLHNDIKNTDGNKYKPIQIRQITGNRIYSISTIKTHQIMCNVRFLTEEEENQIVLDTRYITVNRIPIKGHYNPHECCSKVQLQGRWIDKCGFKPNDKLTVSVYRNRLVIEKQKPNTINPKVLAREQKANEKYVRERVRQLVSPDIFNRLSFKNGEIKWIK</sequence>
<dbReference type="EMBL" id="PJND01000009">
    <property type="protein sequence ID" value="PKW20527.1"/>
    <property type="molecule type" value="Genomic_DNA"/>
</dbReference>
<protein>
    <submittedName>
        <fullName evidence="3">Type I toxin-antitoxin system toxin SymE</fullName>
    </submittedName>
</protein>
<evidence type="ECO:0000313" key="3">
    <source>
        <dbReference type="EMBL" id="RLJ23970.1"/>
    </source>
</evidence>
<name>A0A497TZZ9_9FLAO</name>
<dbReference type="AlphaFoldDB" id="A0A497TZZ9"/>
<gene>
    <name evidence="2" type="ORF">B0G92_2675</name>
    <name evidence="3" type="ORF">CLV50_2685</name>
</gene>
<evidence type="ECO:0000313" key="2">
    <source>
        <dbReference type="EMBL" id="PKW20527.1"/>
    </source>
</evidence>
<dbReference type="GO" id="GO:0005737">
    <property type="term" value="C:cytoplasm"/>
    <property type="evidence" value="ECO:0007669"/>
    <property type="project" value="InterPro"/>
</dbReference>
<dbReference type="GO" id="GO:0016070">
    <property type="term" value="P:RNA metabolic process"/>
    <property type="evidence" value="ECO:0007669"/>
    <property type="project" value="InterPro"/>
</dbReference>
<keyword evidence="4" id="KW-1185">Reference proteome</keyword>
<dbReference type="InterPro" id="IPR014944">
    <property type="entry name" value="Toxin_SymE-like"/>
</dbReference>
<proteinExistence type="predicted"/>
<dbReference type="Pfam" id="PF08845">
    <property type="entry name" value="SymE_toxin"/>
    <property type="match status" value="1"/>
</dbReference>
<organism evidence="3 5">
    <name type="scientific">Flavobacterium lindanitolerans</name>
    <dbReference type="NCBI Taxonomy" id="428988"/>
    <lineage>
        <taxon>Bacteria</taxon>
        <taxon>Pseudomonadati</taxon>
        <taxon>Bacteroidota</taxon>
        <taxon>Flavobacteriia</taxon>
        <taxon>Flavobacteriales</taxon>
        <taxon>Flavobacteriaceae</taxon>
        <taxon>Flavobacterium</taxon>
    </lineage>
</organism>
<dbReference type="Proteomes" id="UP000275027">
    <property type="component" value="Unassembled WGS sequence"/>
</dbReference>
<evidence type="ECO:0000313" key="4">
    <source>
        <dbReference type="Proteomes" id="UP000233767"/>
    </source>
</evidence>
<evidence type="ECO:0000313" key="5">
    <source>
        <dbReference type="Proteomes" id="UP000275027"/>
    </source>
</evidence>
<accession>A0A497TZZ9</accession>
<dbReference type="RefSeq" id="WP_245867874.1">
    <property type="nucleotide sequence ID" value="NZ_PJND01000009.1"/>
</dbReference>